<feature type="region of interest" description="Disordered" evidence="2">
    <location>
        <begin position="142"/>
        <end position="172"/>
    </location>
</feature>
<evidence type="ECO:0000313" key="5">
    <source>
        <dbReference type="Proteomes" id="UP000006380"/>
    </source>
</evidence>
<feature type="compositionally biased region" description="Low complexity" evidence="2">
    <location>
        <begin position="146"/>
        <end position="166"/>
    </location>
</feature>
<keyword evidence="1" id="KW-0175">Coiled coil</keyword>
<organism evidence="4 5">
    <name type="scientific">Campylobacter curvus (strain 525.92)</name>
    <dbReference type="NCBI Taxonomy" id="360105"/>
    <lineage>
        <taxon>Bacteria</taxon>
        <taxon>Pseudomonadati</taxon>
        <taxon>Campylobacterota</taxon>
        <taxon>Epsilonproteobacteria</taxon>
        <taxon>Campylobacterales</taxon>
        <taxon>Campylobacteraceae</taxon>
        <taxon>Campylobacter</taxon>
    </lineage>
</organism>
<dbReference type="InterPro" id="IPR019734">
    <property type="entry name" value="TPR_rpt"/>
</dbReference>
<gene>
    <name evidence="4" type="primary">ybgF</name>
    <name evidence="4" type="ORF">CCV52592_1745</name>
</gene>
<reference evidence="4" key="1">
    <citation type="submission" date="2016-07" db="EMBL/GenBank/DDBJ databases">
        <title>Comparative genomics of the Campylobacter concisus group.</title>
        <authorList>
            <person name="Miller W.G."/>
            <person name="Yee E."/>
            <person name="Chapman M.H."/>
            <person name="Huynh S."/>
            <person name="Bono J.L."/>
            <person name="On S.L.W."/>
            <person name="StLeger J."/>
            <person name="Foster G."/>
            <person name="Parker C.T."/>
        </authorList>
    </citation>
    <scope>NUCLEOTIDE SEQUENCE</scope>
    <source>
        <strain evidence="4">525.92</strain>
    </source>
</reference>
<evidence type="ECO:0000313" key="4">
    <source>
        <dbReference type="EMBL" id="EAU01065.1"/>
    </source>
</evidence>
<feature type="signal peptide" evidence="3">
    <location>
        <begin position="1"/>
        <end position="25"/>
    </location>
</feature>
<dbReference type="InterPro" id="IPR011990">
    <property type="entry name" value="TPR-like_helical_dom_sf"/>
</dbReference>
<dbReference type="EMBL" id="CP000767">
    <property type="protein sequence ID" value="EAU01065.1"/>
    <property type="molecule type" value="Genomic_DNA"/>
</dbReference>
<protein>
    <submittedName>
        <fullName evidence="4">Tol-Pal system protein YbgF</fullName>
    </submittedName>
</protein>
<dbReference type="STRING" id="360105.CCV52592_1745"/>
<keyword evidence="5" id="KW-1185">Reference proteome</keyword>
<dbReference type="SUPFAM" id="SSF48452">
    <property type="entry name" value="TPR-like"/>
    <property type="match status" value="1"/>
</dbReference>
<feature type="coiled-coil region" evidence="1">
    <location>
        <begin position="53"/>
        <end position="101"/>
    </location>
</feature>
<proteinExistence type="predicted"/>
<feature type="chain" id="PRO_5002707543" evidence="3">
    <location>
        <begin position="26"/>
        <end position="286"/>
    </location>
</feature>
<evidence type="ECO:0000256" key="1">
    <source>
        <dbReference type="SAM" id="Coils"/>
    </source>
</evidence>
<dbReference type="Pfam" id="PF13432">
    <property type="entry name" value="TPR_16"/>
    <property type="match status" value="1"/>
</dbReference>
<name>A7H010_CAMC5</name>
<dbReference type="Gene3D" id="1.25.40.10">
    <property type="entry name" value="Tetratricopeptide repeat domain"/>
    <property type="match status" value="1"/>
</dbReference>
<dbReference type="RefSeq" id="WP_009649300.1">
    <property type="nucleotide sequence ID" value="NC_009715.2"/>
</dbReference>
<dbReference type="OrthoDB" id="5338882at2"/>
<dbReference type="AlphaFoldDB" id="A7H010"/>
<dbReference type="KEGG" id="ccv:CCV52592_1745"/>
<dbReference type="Proteomes" id="UP000006380">
    <property type="component" value="Chromosome"/>
</dbReference>
<sequence>MDKKIVFAALSLGAALSTWSQEVSAFDAGDINNANPYGLTDSEKAALNNKRSVQSIEENMNSVSEQIQGLQSLIESMSLRMNKLEQRINDLELRVNGDVNSSGENFASLKAYVDETRQIQEKNYKNITTTLNRLGALLDKNSNITSTKQNNANAKSSSDNSTTKSNFSDKSDKDVMSEGIKLLNSGKTSEAAEYFEYLNKKGYKPAASNFYLGEIAYKQKSYSTAIQYYQKSIQGSDKADYTSKLLYHTAISFDKIGDTQSANRFYKALKVGYPDSKEAQAAPSRN</sequence>
<evidence type="ECO:0000256" key="3">
    <source>
        <dbReference type="SAM" id="SignalP"/>
    </source>
</evidence>
<dbReference type="HOGENOM" id="CLU_066841_0_0_7"/>
<evidence type="ECO:0000256" key="2">
    <source>
        <dbReference type="SAM" id="MobiDB-lite"/>
    </source>
</evidence>
<dbReference type="Pfam" id="PF13174">
    <property type="entry name" value="TPR_6"/>
    <property type="match status" value="1"/>
</dbReference>
<accession>A7H010</accession>
<keyword evidence="3" id="KW-0732">Signal</keyword>